<dbReference type="Gene3D" id="3.50.50.60">
    <property type="entry name" value="FAD/NAD(P)-binding domain"/>
    <property type="match status" value="1"/>
</dbReference>
<keyword evidence="3" id="KW-0274">FAD</keyword>
<reference evidence="5 6" key="1">
    <citation type="journal article" date="2018" name="Mol. Plant">
        <title>The genome of Artemisia annua provides insight into the evolution of Asteraceae family and artemisinin biosynthesis.</title>
        <authorList>
            <person name="Shen Q."/>
            <person name="Zhang L."/>
            <person name="Liao Z."/>
            <person name="Wang S."/>
            <person name="Yan T."/>
            <person name="Shi P."/>
            <person name="Liu M."/>
            <person name="Fu X."/>
            <person name="Pan Q."/>
            <person name="Wang Y."/>
            <person name="Lv Z."/>
            <person name="Lu X."/>
            <person name="Zhang F."/>
            <person name="Jiang W."/>
            <person name="Ma Y."/>
            <person name="Chen M."/>
            <person name="Hao X."/>
            <person name="Li L."/>
            <person name="Tang Y."/>
            <person name="Lv G."/>
            <person name="Zhou Y."/>
            <person name="Sun X."/>
            <person name="Brodelius P.E."/>
            <person name="Rose J.K.C."/>
            <person name="Tang K."/>
        </authorList>
    </citation>
    <scope>NUCLEOTIDE SEQUENCE [LARGE SCALE GENOMIC DNA]</scope>
    <source>
        <strain evidence="6">cv. Huhao1</strain>
        <tissue evidence="5">Leaf</tissue>
    </source>
</reference>
<dbReference type="SUPFAM" id="SSF51905">
    <property type="entry name" value="FAD/NAD(P)-binding domain"/>
    <property type="match status" value="1"/>
</dbReference>
<comment type="caution">
    <text evidence="5">The sequence shown here is derived from an EMBL/GenBank/DDBJ whole genome shotgun (WGS) entry which is preliminary data.</text>
</comment>
<dbReference type="GO" id="GO:0050660">
    <property type="term" value="F:flavin adenine dinucleotide binding"/>
    <property type="evidence" value="ECO:0007669"/>
    <property type="project" value="InterPro"/>
</dbReference>
<accession>A0A2U1LFC3</accession>
<feature type="domain" description="Glucose-methanol-choline oxidoreductase N-terminal" evidence="4">
    <location>
        <begin position="12"/>
        <end position="177"/>
    </location>
</feature>
<keyword evidence="6" id="KW-1185">Reference proteome</keyword>
<evidence type="ECO:0000256" key="2">
    <source>
        <dbReference type="ARBA" id="ARBA00022630"/>
    </source>
</evidence>
<evidence type="ECO:0000256" key="3">
    <source>
        <dbReference type="ARBA" id="ARBA00022827"/>
    </source>
</evidence>
<name>A0A2U1LFC3_ARTAN</name>
<evidence type="ECO:0000256" key="1">
    <source>
        <dbReference type="ARBA" id="ARBA00001974"/>
    </source>
</evidence>
<sequence length="180" mass="19921">MFIVEGVENARPRILGGGTSINAGYYSRGEAKFNKEAKLMDDDLIEDSYQWVEEVMVFEPNVWEWQSAFQAGLLEVGVTPDNGFIYDHVVGTKVGGTIFDQFGIRHTSAYFLQYANAESLSVFVHAIAHKILFKTKGTSKSTAYGVEFEDSLGEMHRAFLKGGDHDEIILSAGALGSHNF</sequence>
<proteinExistence type="predicted"/>
<dbReference type="InterPro" id="IPR000172">
    <property type="entry name" value="GMC_OxRdtase_N"/>
</dbReference>
<evidence type="ECO:0000259" key="4">
    <source>
        <dbReference type="Pfam" id="PF00732"/>
    </source>
</evidence>
<dbReference type="AlphaFoldDB" id="A0A2U1LFC3"/>
<protein>
    <submittedName>
        <fullName evidence="5">Glucose-methanol-choline oxidoreductase, FAD/NAD(P)-binding domain protein</fullName>
    </submittedName>
</protein>
<evidence type="ECO:0000313" key="5">
    <source>
        <dbReference type="EMBL" id="PWA47700.1"/>
    </source>
</evidence>
<dbReference type="Proteomes" id="UP000245207">
    <property type="component" value="Unassembled WGS sequence"/>
</dbReference>
<comment type="cofactor">
    <cofactor evidence="1">
        <name>FAD</name>
        <dbReference type="ChEBI" id="CHEBI:57692"/>
    </cofactor>
</comment>
<dbReference type="PANTHER" id="PTHR45968">
    <property type="entry name" value="OSJNBA0019K04.7 PROTEIN"/>
    <property type="match status" value="1"/>
</dbReference>
<organism evidence="5 6">
    <name type="scientific">Artemisia annua</name>
    <name type="common">Sweet wormwood</name>
    <dbReference type="NCBI Taxonomy" id="35608"/>
    <lineage>
        <taxon>Eukaryota</taxon>
        <taxon>Viridiplantae</taxon>
        <taxon>Streptophyta</taxon>
        <taxon>Embryophyta</taxon>
        <taxon>Tracheophyta</taxon>
        <taxon>Spermatophyta</taxon>
        <taxon>Magnoliopsida</taxon>
        <taxon>eudicotyledons</taxon>
        <taxon>Gunneridae</taxon>
        <taxon>Pentapetalae</taxon>
        <taxon>asterids</taxon>
        <taxon>campanulids</taxon>
        <taxon>Asterales</taxon>
        <taxon>Asteraceae</taxon>
        <taxon>Asteroideae</taxon>
        <taxon>Anthemideae</taxon>
        <taxon>Artemisiinae</taxon>
        <taxon>Artemisia</taxon>
    </lineage>
</organism>
<dbReference type="GO" id="GO:0016614">
    <property type="term" value="F:oxidoreductase activity, acting on CH-OH group of donors"/>
    <property type="evidence" value="ECO:0007669"/>
    <property type="project" value="InterPro"/>
</dbReference>
<dbReference type="PANTHER" id="PTHR45968:SF3">
    <property type="entry name" value="OS04G0573100 PROTEIN"/>
    <property type="match status" value="1"/>
</dbReference>
<dbReference type="InterPro" id="IPR051871">
    <property type="entry name" value="GMC_Oxidoreductase-Related"/>
</dbReference>
<gene>
    <name evidence="5" type="ORF">CTI12_AA496870</name>
</gene>
<dbReference type="Gene3D" id="3.30.410.40">
    <property type="match status" value="1"/>
</dbReference>
<dbReference type="OrthoDB" id="269227at2759"/>
<keyword evidence="2" id="KW-0285">Flavoprotein</keyword>
<evidence type="ECO:0000313" key="6">
    <source>
        <dbReference type="Proteomes" id="UP000245207"/>
    </source>
</evidence>
<dbReference type="InterPro" id="IPR036188">
    <property type="entry name" value="FAD/NAD-bd_sf"/>
</dbReference>
<dbReference type="STRING" id="35608.A0A2U1LFC3"/>
<dbReference type="EMBL" id="PKPP01009687">
    <property type="protein sequence ID" value="PWA47700.1"/>
    <property type="molecule type" value="Genomic_DNA"/>
</dbReference>
<dbReference type="Pfam" id="PF00732">
    <property type="entry name" value="GMC_oxred_N"/>
    <property type="match status" value="1"/>
</dbReference>